<dbReference type="RefSeq" id="WP_214361421.1">
    <property type="nucleotide sequence ID" value="NZ_JAEKFT010000010.1"/>
</dbReference>
<evidence type="ECO:0000259" key="1">
    <source>
        <dbReference type="Pfam" id="PF04717"/>
    </source>
</evidence>
<gene>
    <name evidence="2" type="ORF">I8J34_10830</name>
</gene>
<dbReference type="AlphaFoldDB" id="A0A944D7T9"/>
<dbReference type="NCBIfam" id="TIGR01644">
    <property type="entry name" value="phage_P2_V"/>
    <property type="match status" value="1"/>
</dbReference>
<comment type="caution">
    <text evidence="2">The sequence shown here is derived from an EMBL/GenBank/DDBJ whole genome shotgun (WGS) entry which is preliminary data.</text>
</comment>
<dbReference type="Gene3D" id="6.20.150.10">
    <property type="match status" value="1"/>
</dbReference>
<keyword evidence="3" id="KW-1185">Reference proteome</keyword>
<evidence type="ECO:0000313" key="3">
    <source>
        <dbReference type="Proteomes" id="UP000694660"/>
    </source>
</evidence>
<evidence type="ECO:0000313" key="2">
    <source>
        <dbReference type="EMBL" id="MBT0961665.1"/>
    </source>
</evidence>
<protein>
    <submittedName>
        <fullName evidence="2">Phage baseplate assembly protein V</fullName>
    </submittedName>
</protein>
<proteinExistence type="predicted"/>
<dbReference type="Pfam" id="PF04717">
    <property type="entry name" value="Phage_base_V"/>
    <property type="match status" value="1"/>
</dbReference>
<dbReference type="Pfam" id="PF18946">
    <property type="entry name" value="Apex"/>
    <property type="match status" value="1"/>
</dbReference>
<dbReference type="InterPro" id="IPR044033">
    <property type="entry name" value="GpV-like_apex"/>
</dbReference>
<reference evidence="3" key="1">
    <citation type="journal article" date="2022" name="ISME J.">
        <title>Genetic and phylogenetic analysis of dissimilatory iodate-reducing bacteria identifies potential niches across the world's oceans.</title>
        <authorList>
            <person name="Reyes-Umana V."/>
            <person name="Henning Z."/>
            <person name="Lee K."/>
            <person name="Barnum T.P."/>
            <person name="Coates J.D."/>
        </authorList>
    </citation>
    <scope>NUCLEOTIDE SEQUENCE [LARGE SCALE GENOMIC DNA]</scope>
    <source>
        <strain evidence="3">IR12</strain>
    </source>
</reference>
<name>A0A944D7T9_DENI1</name>
<dbReference type="InterPro" id="IPR037026">
    <property type="entry name" value="Vgr_OB-fold_dom_sf"/>
</dbReference>
<dbReference type="InterPro" id="IPR006531">
    <property type="entry name" value="Gp5/Vgr_OB"/>
</dbReference>
<dbReference type="InterPro" id="IPR013046">
    <property type="entry name" value="GpV/Gp45"/>
</dbReference>
<organism evidence="2 3">
    <name type="scientific">Denitromonas iodatirespirans</name>
    <dbReference type="NCBI Taxonomy" id="2795389"/>
    <lineage>
        <taxon>Bacteria</taxon>
        <taxon>Pseudomonadati</taxon>
        <taxon>Pseudomonadota</taxon>
        <taxon>Betaproteobacteria</taxon>
        <taxon>Rhodocyclales</taxon>
        <taxon>Zoogloeaceae</taxon>
        <taxon>Denitromonas</taxon>
    </lineage>
</organism>
<accession>A0A944D7T9</accession>
<feature type="domain" description="Gp5/Type VI secretion system Vgr protein OB-fold" evidence="1">
    <location>
        <begin position="18"/>
        <end position="84"/>
    </location>
</feature>
<sequence length="206" mass="21086">MDAHLIELARRLDNLIRLGTIHSVDLPNARARVTIGGLTTAWLPWMAERAGTTRQWSAPTVGEQVMVLSPGGDFAAGVILMSAYSTASAAPSNSDTEHLTVYPDGARIAYDHATGALTATGVQTATLQSAGLVTIDAPDTHITGTLTVDQLLTYGNGLSGTGGSNGNQISGDFTHASGQLSSNGIVLDSHQHTGVQPGGSTTGGPV</sequence>
<dbReference type="Proteomes" id="UP000694660">
    <property type="component" value="Unassembled WGS sequence"/>
</dbReference>
<dbReference type="Gene3D" id="2.40.50.230">
    <property type="entry name" value="Gp5 N-terminal domain"/>
    <property type="match status" value="1"/>
</dbReference>
<dbReference type="EMBL" id="JAEKFT010000010">
    <property type="protein sequence ID" value="MBT0961665.1"/>
    <property type="molecule type" value="Genomic_DNA"/>
</dbReference>